<dbReference type="GeneID" id="106751929"/>
<evidence type="ECO:0000256" key="2">
    <source>
        <dbReference type="ARBA" id="ARBA00022980"/>
    </source>
</evidence>
<feature type="region of interest" description="Disordered" evidence="5">
    <location>
        <begin position="1"/>
        <end position="72"/>
    </location>
</feature>
<dbReference type="GO" id="GO:0003735">
    <property type="term" value="F:structural constituent of ribosome"/>
    <property type="evidence" value="ECO:0007669"/>
    <property type="project" value="UniProtKB-UniRule"/>
</dbReference>
<dbReference type="GO" id="GO:0022625">
    <property type="term" value="C:cytosolic large ribosomal subunit"/>
    <property type="evidence" value="ECO:0007669"/>
    <property type="project" value="TreeGrafter"/>
</dbReference>
<dbReference type="PANTHER" id="PTHR12884:SF0">
    <property type="entry name" value="60S RIBOSOMAL PROTEIN L29"/>
    <property type="match status" value="1"/>
</dbReference>
<dbReference type="AlphaFoldDB" id="A0A6P3YFP1"/>
<dbReference type="Proteomes" id="UP000515204">
    <property type="component" value="Unplaced"/>
</dbReference>
<evidence type="ECO:0000313" key="7">
    <source>
        <dbReference type="RefSeq" id="XP_014488704.1"/>
    </source>
</evidence>
<organism evidence="6 7">
    <name type="scientific">Dinoponera quadriceps</name>
    <name type="common">South American ant</name>
    <dbReference type="NCBI Taxonomy" id="609295"/>
    <lineage>
        <taxon>Eukaryota</taxon>
        <taxon>Metazoa</taxon>
        <taxon>Ecdysozoa</taxon>
        <taxon>Arthropoda</taxon>
        <taxon>Hexapoda</taxon>
        <taxon>Insecta</taxon>
        <taxon>Pterygota</taxon>
        <taxon>Neoptera</taxon>
        <taxon>Endopterygota</taxon>
        <taxon>Hymenoptera</taxon>
        <taxon>Apocrita</taxon>
        <taxon>Aculeata</taxon>
        <taxon>Formicoidea</taxon>
        <taxon>Formicidae</taxon>
        <taxon>Ponerinae</taxon>
        <taxon>Ponerini</taxon>
        <taxon>Dinoponera</taxon>
    </lineage>
</organism>
<evidence type="ECO:0000256" key="1">
    <source>
        <dbReference type="ARBA" id="ARBA00010247"/>
    </source>
</evidence>
<dbReference type="GO" id="GO:0002181">
    <property type="term" value="P:cytoplasmic translation"/>
    <property type="evidence" value="ECO:0007669"/>
    <property type="project" value="TreeGrafter"/>
</dbReference>
<dbReference type="RefSeq" id="XP_014488704.1">
    <property type="nucleotide sequence ID" value="XM_014633218.1"/>
</dbReference>
<dbReference type="RefSeq" id="XP_014488705.1">
    <property type="nucleotide sequence ID" value="XM_014633219.1"/>
</dbReference>
<accession>A0A6P3YFP1</accession>
<sequence length="72" mass="8670">MAKSKNHTNHNQNRKAHRNGIKKPKRYRHESTLGMDLKFLRNQRFAKKHNLKPKAQKKRAEERKALREAKNK</sequence>
<dbReference type="KEGG" id="dqu:106751929"/>
<dbReference type="Pfam" id="PF01779">
    <property type="entry name" value="Ribosomal_L29e"/>
    <property type="match status" value="1"/>
</dbReference>
<feature type="compositionally biased region" description="Basic and acidic residues" evidence="5">
    <location>
        <begin position="58"/>
        <end position="72"/>
    </location>
</feature>
<protein>
    <recommendedName>
        <fullName evidence="4">60S ribosomal protein L29</fullName>
    </recommendedName>
</protein>
<dbReference type="CTD" id="6159"/>
<evidence type="ECO:0000313" key="6">
    <source>
        <dbReference type="Proteomes" id="UP000515204"/>
    </source>
</evidence>
<dbReference type="OrthoDB" id="996720at2759"/>
<evidence type="ECO:0000256" key="3">
    <source>
        <dbReference type="ARBA" id="ARBA00023274"/>
    </source>
</evidence>
<dbReference type="PANTHER" id="PTHR12884">
    <property type="entry name" value="60S RIBOSOMAL PROTEIN L29"/>
    <property type="match status" value="1"/>
</dbReference>
<reference evidence="7 8" key="1">
    <citation type="submission" date="2025-04" db="UniProtKB">
        <authorList>
            <consortium name="RefSeq"/>
        </authorList>
    </citation>
    <scope>IDENTIFICATION</scope>
</reference>
<keyword evidence="2 4" id="KW-0689">Ribosomal protein</keyword>
<feature type="compositionally biased region" description="Basic residues" evidence="5">
    <location>
        <begin position="44"/>
        <end position="57"/>
    </location>
</feature>
<evidence type="ECO:0000256" key="5">
    <source>
        <dbReference type="SAM" id="MobiDB-lite"/>
    </source>
</evidence>
<feature type="compositionally biased region" description="Basic residues" evidence="5">
    <location>
        <begin position="1"/>
        <end position="28"/>
    </location>
</feature>
<evidence type="ECO:0000313" key="8">
    <source>
        <dbReference type="RefSeq" id="XP_014488705.1"/>
    </source>
</evidence>
<keyword evidence="6" id="KW-1185">Reference proteome</keyword>
<keyword evidence="3 4" id="KW-0687">Ribonucleoprotein</keyword>
<dbReference type="Gene3D" id="6.10.140.1730">
    <property type="match status" value="1"/>
</dbReference>
<comment type="similarity">
    <text evidence="1 4">Belongs to the eukaryotic ribosomal protein eL29 family.</text>
</comment>
<proteinExistence type="inferred from homology"/>
<evidence type="ECO:0000256" key="4">
    <source>
        <dbReference type="RuleBase" id="RU364026"/>
    </source>
</evidence>
<name>A0A6P3YFP1_DINQU</name>
<dbReference type="InterPro" id="IPR002673">
    <property type="entry name" value="Ribosomal_eL29"/>
</dbReference>
<gene>
    <name evidence="7 8" type="primary">LOC106751929</name>
</gene>